<keyword evidence="3" id="KW-1185">Reference proteome</keyword>
<evidence type="ECO:0000256" key="1">
    <source>
        <dbReference type="SAM" id="MobiDB-lite"/>
    </source>
</evidence>
<accession>A0A8E2EYZ0</accession>
<evidence type="ECO:0000313" key="3">
    <source>
        <dbReference type="Proteomes" id="UP000250140"/>
    </source>
</evidence>
<organism evidence="2 3">
    <name type="scientific">Glonium stellatum</name>
    <dbReference type="NCBI Taxonomy" id="574774"/>
    <lineage>
        <taxon>Eukaryota</taxon>
        <taxon>Fungi</taxon>
        <taxon>Dikarya</taxon>
        <taxon>Ascomycota</taxon>
        <taxon>Pezizomycotina</taxon>
        <taxon>Dothideomycetes</taxon>
        <taxon>Pleosporomycetidae</taxon>
        <taxon>Gloniales</taxon>
        <taxon>Gloniaceae</taxon>
        <taxon>Glonium</taxon>
    </lineage>
</organism>
<evidence type="ECO:0000313" key="2">
    <source>
        <dbReference type="EMBL" id="OCL07245.1"/>
    </source>
</evidence>
<proteinExistence type="predicted"/>
<dbReference type="AlphaFoldDB" id="A0A8E2EYZ0"/>
<name>A0A8E2EYZ0_9PEZI</name>
<dbReference type="Proteomes" id="UP000250140">
    <property type="component" value="Unassembled WGS sequence"/>
</dbReference>
<gene>
    <name evidence="2" type="ORF">AOQ84DRAFT_409324</name>
</gene>
<dbReference type="EMBL" id="KV749910">
    <property type="protein sequence ID" value="OCL07245.1"/>
    <property type="molecule type" value="Genomic_DNA"/>
</dbReference>
<protein>
    <submittedName>
        <fullName evidence="2">Uncharacterized protein</fullName>
    </submittedName>
</protein>
<reference evidence="2 3" key="1">
    <citation type="journal article" date="2016" name="Nat. Commun.">
        <title>Ectomycorrhizal ecology is imprinted in the genome of the dominant symbiotic fungus Cenococcum geophilum.</title>
        <authorList>
            <consortium name="DOE Joint Genome Institute"/>
            <person name="Peter M."/>
            <person name="Kohler A."/>
            <person name="Ohm R.A."/>
            <person name="Kuo A."/>
            <person name="Krutzmann J."/>
            <person name="Morin E."/>
            <person name="Arend M."/>
            <person name="Barry K.W."/>
            <person name="Binder M."/>
            <person name="Choi C."/>
            <person name="Clum A."/>
            <person name="Copeland A."/>
            <person name="Grisel N."/>
            <person name="Haridas S."/>
            <person name="Kipfer T."/>
            <person name="LaButti K."/>
            <person name="Lindquist E."/>
            <person name="Lipzen A."/>
            <person name="Maire R."/>
            <person name="Meier B."/>
            <person name="Mihaltcheva S."/>
            <person name="Molinier V."/>
            <person name="Murat C."/>
            <person name="Poggeler S."/>
            <person name="Quandt C.A."/>
            <person name="Sperisen C."/>
            <person name="Tritt A."/>
            <person name="Tisserant E."/>
            <person name="Crous P.W."/>
            <person name="Henrissat B."/>
            <person name="Nehls U."/>
            <person name="Egli S."/>
            <person name="Spatafora J.W."/>
            <person name="Grigoriev I.V."/>
            <person name="Martin F.M."/>
        </authorList>
    </citation>
    <scope>NUCLEOTIDE SEQUENCE [LARGE SCALE GENOMIC DNA]</scope>
    <source>
        <strain evidence="2 3">CBS 207.34</strain>
    </source>
</reference>
<feature type="compositionally biased region" description="Low complexity" evidence="1">
    <location>
        <begin position="214"/>
        <end position="225"/>
    </location>
</feature>
<sequence length="246" mass="27669">MSCITLESRTAKCSRNNLETLRNLPCWRISQPIARTMASEEVQPTEIQVGQVYHLPPLDEIPEDSCIRKARNLSNIWDHPCVVTAIEPGGVTFCVAVTWKNTHILEKHKDPSMRAHYRLIQHTGEETHDELPILGLAQGHMQRRTYLNVSAQHFIEASALKPWRCNNKPISLSKSAMEVVRAAVQHYEGRKTSPTHRSVTPPGPRQNTVAPLQRSPSPERSSSPRLLGDSGGKYVPPQLRRIRGNS</sequence>
<feature type="region of interest" description="Disordered" evidence="1">
    <location>
        <begin position="186"/>
        <end position="246"/>
    </location>
</feature>